<dbReference type="Pfam" id="PF00455">
    <property type="entry name" value="DeoRC"/>
    <property type="match status" value="1"/>
</dbReference>
<accession>A0ABN2P5K8</accession>
<dbReference type="InterPro" id="IPR050313">
    <property type="entry name" value="Carb_Metab_HTH_regulators"/>
</dbReference>
<evidence type="ECO:0000256" key="6">
    <source>
        <dbReference type="ARBA" id="ARBA00024937"/>
    </source>
</evidence>
<dbReference type="InterPro" id="IPR014036">
    <property type="entry name" value="DeoR-like_C"/>
</dbReference>
<feature type="region of interest" description="Disordered" evidence="7">
    <location>
        <begin position="46"/>
        <end position="73"/>
    </location>
</feature>
<dbReference type="Proteomes" id="UP001501612">
    <property type="component" value="Unassembled WGS sequence"/>
</dbReference>
<dbReference type="PROSITE" id="PS00894">
    <property type="entry name" value="HTH_DEOR_1"/>
    <property type="match status" value="1"/>
</dbReference>
<sequence length="255" mass="27217">MYPEERREAMSRLVAERRRLSVIELAEEFDVTTETVRRDLSHLERSGQVRRTHGGAVPADALTAPESGMAERDQTNPHLKDLIAKAAVSLLPCDGSSVVVDAGSTTVRLAAAMPPERRLTVFTHAVPVASRLMTLPHLDLHLLPGRVRPTTQAAVGGQTVAAVAALRVDVAFLGTNAVSAEHGFSTPDADEAATKSALVEVGRRVVVLADSSKLDSRSTLRFAATTQVDVLVTDPAADPAELRRLERAGIEVVVA</sequence>
<evidence type="ECO:0000313" key="9">
    <source>
        <dbReference type="EMBL" id="GAA1912763.1"/>
    </source>
</evidence>
<keyword evidence="2" id="KW-0678">Repressor</keyword>
<dbReference type="Pfam" id="PF08220">
    <property type="entry name" value="HTH_DeoR"/>
    <property type="match status" value="1"/>
</dbReference>
<dbReference type="PRINTS" id="PR00037">
    <property type="entry name" value="HTHLACR"/>
</dbReference>
<evidence type="ECO:0000313" key="10">
    <source>
        <dbReference type="Proteomes" id="UP001501612"/>
    </source>
</evidence>
<dbReference type="SMART" id="SM01134">
    <property type="entry name" value="DeoRC"/>
    <property type="match status" value="1"/>
</dbReference>
<dbReference type="EMBL" id="BAAAMY010000002">
    <property type="protein sequence ID" value="GAA1912763.1"/>
    <property type="molecule type" value="Genomic_DNA"/>
</dbReference>
<dbReference type="InterPro" id="IPR037171">
    <property type="entry name" value="NagB/RpiA_transferase-like"/>
</dbReference>
<organism evidence="9 10">
    <name type="scientific">Nocardioides lentus</name>
    <dbReference type="NCBI Taxonomy" id="338077"/>
    <lineage>
        <taxon>Bacteria</taxon>
        <taxon>Bacillati</taxon>
        <taxon>Actinomycetota</taxon>
        <taxon>Actinomycetes</taxon>
        <taxon>Propionibacteriales</taxon>
        <taxon>Nocardioidaceae</taxon>
        <taxon>Nocardioides</taxon>
    </lineage>
</organism>
<evidence type="ECO:0000256" key="3">
    <source>
        <dbReference type="ARBA" id="ARBA00023015"/>
    </source>
</evidence>
<dbReference type="SUPFAM" id="SSF100950">
    <property type="entry name" value="NagB/RpiA/CoA transferase-like"/>
    <property type="match status" value="1"/>
</dbReference>
<dbReference type="PROSITE" id="PS51000">
    <property type="entry name" value="HTH_DEOR_2"/>
    <property type="match status" value="1"/>
</dbReference>
<proteinExistence type="predicted"/>
<feature type="domain" description="HTH deoR-type" evidence="8">
    <location>
        <begin position="3"/>
        <end position="58"/>
    </location>
</feature>
<dbReference type="InterPro" id="IPR036390">
    <property type="entry name" value="WH_DNA-bd_sf"/>
</dbReference>
<dbReference type="Gene3D" id="1.10.10.10">
    <property type="entry name" value="Winged helix-like DNA-binding domain superfamily/Winged helix DNA-binding domain"/>
    <property type="match status" value="1"/>
</dbReference>
<evidence type="ECO:0000256" key="5">
    <source>
        <dbReference type="ARBA" id="ARBA00023163"/>
    </source>
</evidence>
<gene>
    <name evidence="9" type="ORF">GCM10009737_12840</name>
</gene>
<evidence type="ECO:0000256" key="2">
    <source>
        <dbReference type="ARBA" id="ARBA00022491"/>
    </source>
</evidence>
<keyword evidence="10" id="KW-1185">Reference proteome</keyword>
<dbReference type="GO" id="GO:0003677">
    <property type="term" value="F:DNA binding"/>
    <property type="evidence" value="ECO:0007669"/>
    <property type="project" value="UniProtKB-KW"/>
</dbReference>
<protein>
    <recommendedName>
        <fullName evidence="1">Lactose phosphotransferase system repressor</fullName>
    </recommendedName>
</protein>
<evidence type="ECO:0000256" key="7">
    <source>
        <dbReference type="SAM" id="MobiDB-lite"/>
    </source>
</evidence>
<dbReference type="RefSeq" id="WP_344005281.1">
    <property type="nucleotide sequence ID" value="NZ_BAAAMY010000002.1"/>
</dbReference>
<evidence type="ECO:0000259" key="8">
    <source>
        <dbReference type="PROSITE" id="PS51000"/>
    </source>
</evidence>
<comment type="caution">
    <text evidence="9">The sequence shown here is derived from an EMBL/GenBank/DDBJ whole genome shotgun (WGS) entry which is preliminary data.</text>
</comment>
<dbReference type="SMART" id="SM00420">
    <property type="entry name" value="HTH_DEOR"/>
    <property type="match status" value="1"/>
</dbReference>
<dbReference type="Gene3D" id="3.40.50.1360">
    <property type="match status" value="1"/>
</dbReference>
<comment type="function">
    <text evidence="6">Repressor of the lactose catabolism operon. Galactose-6-phosphate is the inducer.</text>
</comment>
<reference evidence="9 10" key="1">
    <citation type="journal article" date="2019" name="Int. J. Syst. Evol. Microbiol.">
        <title>The Global Catalogue of Microorganisms (GCM) 10K type strain sequencing project: providing services to taxonomists for standard genome sequencing and annotation.</title>
        <authorList>
            <consortium name="The Broad Institute Genomics Platform"/>
            <consortium name="The Broad Institute Genome Sequencing Center for Infectious Disease"/>
            <person name="Wu L."/>
            <person name="Ma J."/>
        </authorList>
    </citation>
    <scope>NUCLEOTIDE SEQUENCE [LARGE SCALE GENOMIC DNA]</scope>
    <source>
        <strain evidence="9 10">JCM 14046</strain>
    </source>
</reference>
<evidence type="ECO:0000256" key="4">
    <source>
        <dbReference type="ARBA" id="ARBA00023125"/>
    </source>
</evidence>
<name>A0ABN2P5K8_9ACTN</name>
<dbReference type="InterPro" id="IPR018356">
    <property type="entry name" value="Tscrpt_reg_HTH_DeoR_CS"/>
</dbReference>
<keyword evidence="3" id="KW-0805">Transcription regulation</keyword>
<keyword evidence="5" id="KW-0804">Transcription</keyword>
<evidence type="ECO:0000256" key="1">
    <source>
        <dbReference type="ARBA" id="ARBA00021390"/>
    </source>
</evidence>
<keyword evidence="4 9" id="KW-0238">DNA-binding</keyword>
<dbReference type="InterPro" id="IPR036388">
    <property type="entry name" value="WH-like_DNA-bd_sf"/>
</dbReference>
<dbReference type="PANTHER" id="PTHR30363:SF4">
    <property type="entry name" value="GLYCEROL-3-PHOSPHATE REGULON REPRESSOR"/>
    <property type="match status" value="1"/>
</dbReference>
<dbReference type="InterPro" id="IPR001034">
    <property type="entry name" value="DeoR_HTH"/>
</dbReference>
<dbReference type="SUPFAM" id="SSF46785">
    <property type="entry name" value="Winged helix' DNA-binding domain"/>
    <property type="match status" value="1"/>
</dbReference>
<dbReference type="PANTHER" id="PTHR30363">
    <property type="entry name" value="HTH-TYPE TRANSCRIPTIONAL REGULATOR SRLR-RELATED"/>
    <property type="match status" value="1"/>
</dbReference>